<sequence>LLSAAAPRTPSAHTSSRRPLLTRVSRVRSAASLWSRLISLSDAGEEDEVAAERSPRLLPDPLMGIVRRINVGTKQCLLLRMRQANRSESCSDILI</sequence>
<keyword evidence="2" id="KW-1185">Reference proteome</keyword>
<dbReference type="EnsemblPlants" id="AET6Gv20726200.1">
    <property type="protein sequence ID" value="AET6Gv20726200.1"/>
    <property type="gene ID" value="AET6Gv20726200"/>
</dbReference>
<evidence type="ECO:0000313" key="1">
    <source>
        <dbReference type="EnsemblPlants" id="AET6Gv20726200.1"/>
    </source>
</evidence>
<accession>A0A453PGL9</accession>
<dbReference type="Proteomes" id="UP000015105">
    <property type="component" value="Chromosome 6D"/>
</dbReference>
<reference evidence="2" key="1">
    <citation type="journal article" date="2014" name="Science">
        <title>Ancient hybridizations among the ancestral genomes of bread wheat.</title>
        <authorList>
            <consortium name="International Wheat Genome Sequencing Consortium,"/>
            <person name="Marcussen T."/>
            <person name="Sandve S.R."/>
            <person name="Heier L."/>
            <person name="Spannagl M."/>
            <person name="Pfeifer M."/>
            <person name="Jakobsen K.S."/>
            <person name="Wulff B.B."/>
            <person name="Steuernagel B."/>
            <person name="Mayer K.F."/>
            <person name="Olsen O.A."/>
        </authorList>
    </citation>
    <scope>NUCLEOTIDE SEQUENCE [LARGE SCALE GENOMIC DNA]</scope>
    <source>
        <strain evidence="2">cv. AL8/78</strain>
    </source>
</reference>
<organism evidence="1 2">
    <name type="scientific">Aegilops tauschii subsp. strangulata</name>
    <name type="common">Goatgrass</name>
    <dbReference type="NCBI Taxonomy" id="200361"/>
    <lineage>
        <taxon>Eukaryota</taxon>
        <taxon>Viridiplantae</taxon>
        <taxon>Streptophyta</taxon>
        <taxon>Embryophyta</taxon>
        <taxon>Tracheophyta</taxon>
        <taxon>Spermatophyta</taxon>
        <taxon>Magnoliopsida</taxon>
        <taxon>Liliopsida</taxon>
        <taxon>Poales</taxon>
        <taxon>Poaceae</taxon>
        <taxon>BOP clade</taxon>
        <taxon>Pooideae</taxon>
        <taxon>Triticodae</taxon>
        <taxon>Triticeae</taxon>
        <taxon>Triticinae</taxon>
        <taxon>Aegilops</taxon>
    </lineage>
</organism>
<reference evidence="1" key="4">
    <citation type="submission" date="2019-03" db="UniProtKB">
        <authorList>
            <consortium name="EnsemblPlants"/>
        </authorList>
    </citation>
    <scope>IDENTIFICATION</scope>
</reference>
<dbReference type="AlphaFoldDB" id="A0A453PGL9"/>
<proteinExistence type="predicted"/>
<dbReference type="Gramene" id="AET6Gv20726200.1">
    <property type="protein sequence ID" value="AET6Gv20726200.1"/>
    <property type="gene ID" value="AET6Gv20726200"/>
</dbReference>
<evidence type="ECO:0000313" key="2">
    <source>
        <dbReference type="Proteomes" id="UP000015105"/>
    </source>
</evidence>
<protein>
    <submittedName>
        <fullName evidence="1">Uncharacterized protein</fullName>
    </submittedName>
</protein>
<reference evidence="1" key="5">
    <citation type="journal article" date="2021" name="G3 (Bethesda)">
        <title>Aegilops tauschii genome assembly Aet v5.0 features greater sequence contiguity and improved annotation.</title>
        <authorList>
            <person name="Wang L."/>
            <person name="Zhu T."/>
            <person name="Rodriguez J.C."/>
            <person name="Deal K.R."/>
            <person name="Dubcovsky J."/>
            <person name="McGuire P.E."/>
            <person name="Lux T."/>
            <person name="Spannagl M."/>
            <person name="Mayer K.F.X."/>
            <person name="Baldrich P."/>
            <person name="Meyers B.C."/>
            <person name="Huo N."/>
            <person name="Gu Y.Q."/>
            <person name="Zhou H."/>
            <person name="Devos K.M."/>
            <person name="Bennetzen J.L."/>
            <person name="Unver T."/>
            <person name="Budak H."/>
            <person name="Gulick P.J."/>
            <person name="Galiba G."/>
            <person name="Kalapos B."/>
            <person name="Nelson D.R."/>
            <person name="Li P."/>
            <person name="You F.M."/>
            <person name="Luo M.C."/>
            <person name="Dvorak J."/>
        </authorList>
    </citation>
    <scope>NUCLEOTIDE SEQUENCE [LARGE SCALE GENOMIC DNA]</scope>
    <source>
        <strain evidence="1">cv. AL8/78</strain>
    </source>
</reference>
<reference evidence="2" key="2">
    <citation type="journal article" date="2017" name="Nat. Plants">
        <title>The Aegilops tauschii genome reveals multiple impacts of transposons.</title>
        <authorList>
            <person name="Zhao G."/>
            <person name="Zou C."/>
            <person name="Li K."/>
            <person name="Wang K."/>
            <person name="Li T."/>
            <person name="Gao L."/>
            <person name="Zhang X."/>
            <person name="Wang H."/>
            <person name="Yang Z."/>
            <person name="Liu X."/>
            <person name="Jiang W."/>
            <person name="Mao L."/>
            <person name="Kong X."/>
            <person name="Jiao Y."/>
            <person name="Jia J."/>
        </authorList>
    </citation>
    <scope>NUCLEOTIDE SEQUENCE [LARGE SCALE GENOMIC DNA]</scope>
    <source>
        <strain evidence="2">cv. AL8/78</strain>
    </source>
</reference>
<name>A0A453PGL9_AEGTS</name>
<reference evidence="1" key="3">
    <citation type="journal article" date="2017" name="Nature">
        <title>Genome sequence of the progenitor of the wheat D genome Aegilops tauschii.</title>
        <authorList>
            <person name="Luo M.C."/>
            <person name="Gu Y.Q."/>
            <person name="Puiu D."/>
            <person name="Wang H."/>
            <person name="Twardziok S.O."/>
            <person name="Deal K.R."/>
            <person name="Huo N."/>
            <person name="Zhu T."/>
            <person name="Wang L."/>
            <person name="Wang Y."/>
            <person name="McGuire P.E."/>
            <person name="Liu S."/>
            <person name="Long H."/>
            <person name="Ramasamy R.K."/>
            <person name="Rodriguez J.C."/>
            <person name="Van S.L."/>
            <person name="Yuan L."/>
            <person name="Wang Z."/>
            <person name="Xia Z."/>
            <person name="Xiao L."/>
            <person name="Anderson O.D."/>
            <person name="Ouyang S."/>
            <person name="Liang Y."/>
            <person name="Zimin A.V."/>
            <person name="Pertea G."/>
            <person name="Qi P."/>
            <person name="Bennetzen J.L."/>
            <person name="Dai X."/>
            <person name="Dawson M.W."/>
            <person name="Muller H.G."/>
            <person name="Kugler K."/>
            <person name="Rivarola-Duarte L."/>
            <person name="Spannagl M."/>
            <person name="Mayer K.F.X."/>
            <person name="Lu F.H."/>
            <person name="Bevan M.W."/>
            <person name="Leroy P."/>
            <person name="Li P."/>
            <person name="You F.M."/>
            <person name="Sun Q."/>
            <person name="Liu Z."/>
            <person name="Lyons E."/>
            <person name="Wicker T."/>
            <person name="Salzberg S.L."/>
            <person name="Devos K.M."/>
            <person name="Dvorak J."/>
        </authorList>
    </citation>
    <scope>NUCLEOTIDE SEQUENCE [LARGE SCALE GENOMIC DNA]</scope>
    <source>
        <strain evidence="1">cv. AL8/78</strain>
    </source>
</reference>